<evidence type="ECO:0000313" key="3">
    <source>
        <dbReference type="Proteomes" id="UP001231189"/>
    </source>
</evidence>
<dbReference type="PANTHER" id="PTHR34303:SF8">
    <property type="entry name" value="OS09G0372600 PROTEIN"/>
    <property type="match status" value="1"/>
</dbReference>
<feature type="region of interest" description="Disordered" evidence="1">
    <location>
        <begin position="138"/>
        <end position="167"/>
    </location>
</feature>
<dbReference type="EMBL" id="JAUUTY010000004">
    <property type="protein sequence ID" value="KAK1645838.1"/>
    <property type="molecule type" value="Genomic_DNA"/>
</dbReference>
<comment type="caution">
    <text evidence="2">The sequence shown here is derived from an EMBL/GenBank/DDBJ whole genome shotgun (WGS) entry which is preliminary data.</text>
</comment>
<gene>
    <name evidence="2" type="ORF">QYE76_063643</name>
</gene>
<proteinExistence type="predicted"/>
<protein>
    <recommendedName>
        <fullName evidence="4">DUF4283 domain-containing protein</fullName>
    </recommendedName>
</protein>
<name>A0AAD8S6V5_LOLMU</name>
<organism evidence="2 3">
    <name type="scientific">Lolium multiflorum</name>
    <name type="common">Italian ryegrass</name>
    <name type="synonym">Lolium perenne subsp. multiflorum</name>
    <dbReference type="NCBI Taxonomy" id="4521"/>
    <lineage>
        <taxon>Eukaryota</taxon>
        <taxon>Viridiplantae</taxon>
        <taxon>Streptophyta</taxon>
        <taxon>Embryophyta</taxon>
        <taxon>Tracheophyta</taxon>
        <taxon>Spermatophyta</taxon>
        <taxon>Magnoliopsida</taxon>
        <taxon>Liliopsida</taxon>
        <taxon>Poales</taxon>
        <taxon>Poaceae</taxon>
        <taxon>BOP clade</taxon>
        <taxon>Pooideae</taxon>
        <taxon>Poodae</taxon>
        <taxon>Poeae</taxon>
        <taxon>Poeae Chloroplast Group 2 (Poeae type)</taxon>
        <taxon>Loliodinae</taxon>
        <taxon>Loliinae</taxon>
        <taxon>Lolium</taxon>
    </lineage>
</organism>
<evidence type="ECO:0008006" key="4">
    <source>
        <dbReference type="Google" id="ProtNLM"/>
    </source>
</evidence>
<keyword evidence="3" id="KW-1185">Reference proteome</keyword>
<reference evidence="2" key="1">
    <citation type="submission" date="2023-07" db="EMBL/GenBank/DDBJ databases">
        <title>A chromosome-level genome assembly of Lolium multiflorum.</title>
        <authorList>
            <person name="Chen Y."/>
            <person name="Copetti D."/>
            <person name="Kolliker R."/>
            <person name="Studer B."/>
        </authorList>
    </citation>
    <scope>NUCLEOTIDE SEQUENCE</scope>
    <source>
        <strain evidence="2">02402/16</strain>
        <tissue evidence="2">Leaf</tissue>
    </source>
</reference>
<dbReference type="AlphaFoldDB" id="A0AAD8S6V5"/>
<evidence type="ECO:0000313" key="2">
    <source>
        <dbReference type="EMBL" id="KAK1645838.1"/>
    </source>
</evidence>
<accession>A0AAD8S6V5</accession>
<dbReference type="PANTHER" id="PTHR34303">
    <property type="entry name" value="OS01G0890400 PROTEIN-RELATED"/>
    <property type="match status" value="1"/>
</dbReference>
<dbReference type="Proteomes" id="UP001231189">
    <property type="component" value="Unassembled WGS sequence"/>
</dbReference>
<evidence type="ECO:0000256" key="1">
    <source>
        <dbReference type="SAM" id="MobiDB-lite"/>
    </source>
</evidence>
<sequence>MEVAATSRRTYLEALLSTPSRISPPTPRRLVFSTVKGRALCFRCLSPEHGVGGCRDPLRCKSCGRFGHRAKGYRYRPGSTDRPDWYLPPALPGQPTAQRRPHRLGPPLAIRPSSPRSMLRTWAAHPCPVAAALAARSPPSRRCRPLASPSSTRETGETLPPRSPRAPRSLAVAACLHTGRPQPCSGPSSSPYQAAPSFLAVFLQIFTGAAPPTPASSSSASAGGLSATALLSGAVAPVGHRGPPTFAPIRLAAPAPAPSARKDYVDVFMPPSDGVERSRRFAYALVEPASAAPGVLLHRALDELGGTPHVGLAARDYGSLMVVFSSQEEREETMRQFPLSIDGHQVKLERPEEGCNRFAWRFCIFSHVSATGFPLEHWSESVIMTTFCSVGSVCCIDPLCLEELDFSAVRLVVKLERASDVPDALIVHEAFGDCSTIVRLRLVGTWPCAEDGVHHACVHYDSSVEPPPAASGGRCCLRMSDIDEESMCGASPPPPACAAPASSVLSLWGRIVARRQLIL</sequence>